<keyword evidence="2 3" id="KW-0802">TPR repeat</keyword>
<dbReference type="KEGG" id="apel:CA267_003655"/>
<reference evidence="5 6" key="2">
    <citation type="submission" date="2020-04" db="EMBL/GenBank/DDBJ databases">
        <title>Complete genome sequence of Alteromonas pelagimontana 5.12T.</title>
        <authorList>
            <person name="Sinha R.K."/>
            <person name="Krishnan K.P."/>
            <person name="Kurian J.P."/>
        </authorList>
    </citation>
    <scope>NUCLEOTIDE SEQUENCE [LARGE SCALE GENOMIC DNA]</scope>
    <source>
        <strain evidence="5 6">5.12</strain>
    </source>
</reference>
<dbReference type="Gene3D" id="1.25.40.10">
    <property type="entry name" value="Tetratricopeptide repeat domain"/>
    <property type="match status" value="2"/>
</dbReference>
<reference evidence="6" key="1">
    <citation type="submission" date="2014-12" db="EMBL/GenBank/DDBJ databases">
        <title>Complete genome sequence of a multi-drug resistant Klebsiella pneumoniae.</title>
        <authorList>
            <person name="Hua X."/>
            <person name="Chen Q."/>
            <person name="Li X."/>
            <person name="Feng Y."/>
            <person name="Ruan Z."/>
            <person name="Yu Y."/>
        </authorList>
    </citation>
    <scope>NUCLEOTIDE SEQUENCE [LARGE SCALE GENOMIC DNA]</scope>
    <source>
        <strain evidence="6">5.12</strain>
    </source>
</reference>
<accession>A0A6M4M9W4</accession>
<name>A0A6M4M9W4_9ALTE</name>
<keyword evidence="6" id="KW-1185">Reference proteome</keyword>
<dbReference type="EMBL" id="CP052766">
    <property type="protein sequence ID" value="QJR79944.1"/>
    <property type="molecule type" value="Genomic_DNA"/>
</dbReference>
<dbReference type="Proteomes" id="UP000219285">
    <property type="component" value="Chromosome"/>
</dbReference>
<dbReference type="InterPro" id="IPR011990">
    <property type="entry name" value="TPR-like_helical_dom_sf"/>
</dbReference>
<dbReference type="PANTHER" id="PTHR44186">
    <property type="match status" value="1"/>
</dbReference>
<evidence type="ECO:0000256" key="3">
    <source>
        <dbReference type="PROSITE-ProRule" id="PRU00339"/>
    </source>
</evidence>
<dbReference type="OrthoDB" id="5592888at2"/>
<dbReference type="RefSeq" id="WP_083638352.1">
    <property type="nucleotide sequence ID" value="NZ_CP052766.1"/>
</dbReference>
<gene>
    <name evidence="5" type="ORF">CA267_003655</name>
</gene>
<organism evidence="5 6">
    <name type="scientific">Alteromonas pelagimontana</name>
    <dbReference type="NCBI Taxonomy" id="1858656"/>
    <lineage>
        <taxon>Bacteria</taxon>
        <taxon>Pseudomonadati</taxon>
        <taxon>Pseudomonadota</taxon>
        <taxon>Gammaproteobacteria</taxon>
        <taxon>Alteromonadales</taxon>
        <taxon>Alteromonadaceae</taxon>
        <taxon>Alteromonas/Salinimonas group</taxon>
        <taxon>Alteromonas</taxon>
    </lineage>
</organism>
<evidence type="ECO:0000256" key="4">
    <source>
        <dbReference type="SAM" id="SignalP"/>
    </source>
</evidence>
<protein>
    <submittedName>
        <fullName evidence="5">Tetratricopeptide repeat protein</fullName>
    </submittedName>
</protein>
<keyword evidence="4" id="KW-0732">Signal</keyword>
<proteinExistence type="predicted"/>
<feature type="chain" id="PRO_5028841557" evidence="4">
    <location>
        <begin position="29"/>
        <end position="422"/>
    </location>
</feature>
<sequence length="422" mass="47952">MMKRQFKMSALALVVGVGSFLSVPVALAQSSAPVVCPGYEKGKTTLVGERAGKKVQKAFEAYNEDRVDEALQILMDVDTSDEFDKAYVGRFIGNLMAAKEGQGAKAMEYLRDAVEPKVLNDTEHSQTLKLLGDLSMQEQNYPEAIKWYNSWMDFTCKEDADVYTRMAQAYFEMKELDKIIEPADKAIALYEKPNKNPYVLKLQSYYERKMYPETVKVAETLVNTFPENKTWWTQLGLFYMLVEDYKNALATMELAYNQGYLEKDTQIKTLAQLYATNGIPYKAGQLLEKHMKSGLLKKDEEMLANVANTFHQAKNYKIAANYYGMAAKESSDPEHYQKQGTLLLVTEDYKGAIAALNQALERGAEDPAKIHFSLMEANFYAGNYKSAWKHVQEAKKDNSVRRNAVAWEPYIKEKAKNRGIDI</sequence>
<dbReference type="PANTHER" id="PTHR44186:SF1">
    <property type="entry name" value="BARDET-BIEDL SYNDROME 4 PROTEIN"/>
    <property type="match status" value="1"/>
</dbReference>
<keyword evidence="1" id="KW-0677">Repeat</keyword>
<dbReference type="AlphaFoldDB" id="A0A6M4M9W4"/>
<dbReference type="PROSITE" id="PS50005">
    <property type="entry name" value="TPR"/>
    <property type="match status" value="1"/>
</dbReference>
<feature type="signal peptide" evidence="4">
    <location>
        <begin position="1"/>
        <end position="28"/>
    </location>
</feature>
<dbReference type="SUPFAM" id="SSF81901">
    <property type="entry name" value="HCP-like"/>
    <property type="match status" value="1"/>
</dbReference>
<dbReference type="Pfam" id="PF13432">
    <property type="entry name" value="TPR_16"/>
    <property type="match status" value="1"/>
</dbReference>
<dbReference type="SMART" id="SM00028">
    <property type="entry name" value="TPR"/>
    <property type="match status" value="2"/>
</dbReference>
<dbReference type="InterPro" id="IPR019734">
    <property type="entry name" value="TPR_rpt"/>
</dbReference>
<dbReference type="SUPFAM" id="SSF48452">
    <property type="entry name" value="TPR-like"/>
    <property type="match status" value="1"/>
</dbReference>
<evidence type="ECO:0000313" key="5">
    <source>
        <dbReference type="EMBL" id="QJR79944.1"/>
    </source>
</evidence>
<evidence type="ECO:0000313" key="6">
    <source>
        <dbReference type="Proteomes" id="UP000219285"/>
    </source>
</evidence>
<evidence type="ECO:0000256" key="2">
    <source>
        <dbReference type="ARBA" id="ARBA00022803"/>
    </source>
</evidence>
<feature type="repeat" description="TPR" evidence="3">
    <location>
        <begin position="160"/>
        <end position="193"/>
    </location>
</feature>
<evidence type="ECO:0000256" key="1">
    <source>
        <dbReference type="ARBA" id="ARBA00022737"/>
    </source>
</evidence>